<evidence type="ECO:0000256" key="1">
    <source>
        <dbReference type="SAM" id="MobiDB-lite"/>
    </source>
</evidence>
<proteinExistence type="predicted"/>
<feature type="region of interest" description="Disordered" evidence="1">
    <location>
        <begin position="122"/>
        <end position="145"/>
    </location>
</feature>
<dbReference type="InterPro" id="IPR035901">
    <property type="entry name" value="GIY-YIG_endonuc_sf"/>
</dbReference>
<sequence length="145" mass="17073">MNQINLSNFITPFGYIYCHKNIINDKKYIGVNISRKSPRNLFLNGKRRTLNAFLKAYKYSPHFYNALKKDGIESFETTVLDFTTNLKDTDNKELFYIQKYKTLDRRYGYNLRAGGRNGLLSEETKRKIGKKSKGRKHTKESIKKM</sequence>
<feature type="non-terminal residue" evidence="2">
    <location>
        <position position="145"/>
    </location>
</feature>
<comment type="caution">
    <text evidence="2">The sequence shown here is derived from an EMBL/GenBank/DDBJ whole genome shotgun (WGS) entry which is preliminary data.</text>
</comment>
<organism evidence="2">
    <name type="scientific">marine sediment metagenome</name>
    <dbReference type="NCBI Taxonomy" id="412755"/>
    <lineage>
        <taxon>unclassified sequences</taxon>
        <taxon>metagenomes</taxon>
        <taxon>ecological metagenomes</taxon>
    </lineage>
</organism>
<dbReference type="Gene3D" id="3.40.1440.10">
    <property type="entry name" value="GIY-YIG endonuclease"/>
    <property type="match status" value="1"/>
</dbReference>
<accession>X0TX59</accession>
<dbReference type="AlphaFoldDB" id="X0TX59"/>
<evidence type="ECO:0008006" key="3">
    <source>
        <dbReference type="Google" id="ProtNLM"/>
    </source>
</evidence>
<gene>
    <name evidence="2" type="ORF">S01H1_25715</name>
</gene>
<evidence type="ECO:0000313" key="2">
    <source>
        <dbReference type="EMBL" id="GAF91756.1"/>
    </source>
</evidence>
<name>X0TX59_9ZZZZ</name>
<feature type="compositionally biased region" description="Basic residues" evidence="1">
    <location>
        <begin position="127"/>
        <end position="138"/>
    </location>
</feature>
<protein>
    <recommendedName>
        <fullName evidence="3">GIY-YIG domain-containing protein</fullName>
    </recommendedName>
</protein>
<dbReference type="EMBL" id="BARS01015554">
    <property type="protein sequence ID" value="GAF91756.1"/>
    <property type="molecule type" value="Genomic_DNA"/>
</dbReference>
<reference evidence="2" key="1">
    <citation type="journal article" date="2014" name="Front. Microbiol.">
        <title>High frequency of phylogenetically diverse reductive dehalogenase-homologous genes in deep subseafloor sedimentary metagenomes.</title>
        <authorList>
            <person name="Kawai M."/>
            <person name="Futagami T."/>
            <person name="Toyoda A."/>
            <person name="Takaki Y."/>
            <person name="Nishi S."/>
            <person name="Hori S."/>
            <person name="Arai W."/>
            <person name="Tsubouchi T."/>
            <person name="Morono Y."/>
            <person name="Uchiyama I."/>
            <person name="Ito T."/>
            <person name="Fujiyama A."/>
            <person name="Inagaki F."/>
            <person name="Takami H."/>
        </authorList>
    </citation>
    <scope>NUCLEOTIDE SEQUENCE</scope>
    <source>
        <strain evidence="2">Expedition CK06-06</strain>
    </source>
</reference>